<evidence type="ECO:0000256" key="3">
    <source>
        <dbReference type="ARBA" id="ARBA00023163"/>
    </source>
</evidence>
<gene>
    <name evidence="5" type="ORF">LX59_02017</name>
</gene>
<sequence length="357" mass="41631">MGIERYSISVHFARAAIQSARQYQLNETAILHEAGISPRLLDNLHLRITPDQFSRLMRAVWREADDEFMGFTHQRCRNGVFVIAAKQAVRCRTLGSVYRTLSRFYNLINDSVQLILEVQGQEASFHLRLSDPDRDSHFLLRDFFLLLWHRFPSWLIGRRIPLHQVEFEFSAPWHQAEYRLMFPCPAQFESPYNRLVFDAALLDAPVVQTPETLHAHLKRAPLDWFTRQAYYQVYTRRVMDYLEKQPAFLANADITSAAKALHLTERTLRRKLLTEGTRFQSLKEGMRRDLALHYLNQPMLPIAQIAQQLGFSEASAFTRAFKHWTGTSPKTYREALLNRHQSSDKAIKTASNFHTRA</sequence>
<dbReference type="AlphaFoldDB" id="A0A562I144"/>
<dbReference type="SUPFAM" id="SSF46689">
    <property type="entry name" value="Homeodomain-like"/>
    <property type="match status" value="1"/>
</dbReference>
<dbReference type="GO" id="GO:0005829">
    <property type="term" value="C:cytosol"/>
    <property type="evidence" value="ECO:0007669"/>
    <property type="project" value="TreeGrafter"/>
</dbReference>
<dbReference type="Gene3D" id="1.10.10.60">
    <property type="entry name" value="Homeodomain-like"/>
    <property type="match status" value="1"/>
</dbReference>
<comment type="caution">
    <text evidence="5">The sequence shown here is derived from an EMBL/GenBank/DDBJ whole genome shotgun (WGS) entry which is preliminary data.</text>
</comment>
<dbReference type="PANTHER" id="PTHR47894">
    <property type="entry name" value="HTH-TYPE TRANSCRIPTIONAL REGULATOR GADX"/>
    <property type="match status" value="1"/>
</dbReference>
<keyword evidence="1" id="KW-0805">Transcription regulation</keyword>
<evidence type="ECO:0000313" key="5">
    <source>
        <dbReference type="EMBL" id="TWH64672.1"/>
    </source>
</evidence>
<feature type="domain" description="HTH araC/xylS-type" evidence="4">
    <location>
        <begin position="236"/>
        <end position="335"/>
    </location>
</feature>
<dbReference type="PROSITE" id="PS01124">
    <property type="entry name" value="HTH_ARAC_FAMILY_2"/>
    <property type="match status" value="1"/>
</dbReference>
<name>A0A562I144_9GAMM</name>
<accession>A0A562I144</accession>
<dbReference type="EMBL" id="VLKG01000007">
    <property type="protein sequence ID" value="TWH64672.1"/>
    <property type="molecule type" value="Genomic_DNA"/>
</dbReference>
<dbReference type="PRINTS" id="PR00032">
    <property type="entry name" value="HTHARAC"/>
</dbReference>
<dbReference type="GO" id="GO:0003700">
    <property type="term" value="F:DNA-binding transcription factor activity"/>
    <property type="evidence" value="ECO:0007669"/>
    <property type="project" value="InterPro"/>
</dbReference>
<evidence type="ECO:0000256" key="1">
    <source>
        <dbReference type="ARBA" id="ARBA00023015"/>
    </source>
</evidence>
<dbReference type="InterPro" id="IPR018060">
    <property type="entry name" value="HTH_AraC"/>
</dbReference>
<keyword evidence="6" id="KW-1185">Reference proteome</keyword>
<dbReference type="Pfam" id="PF12625">
    <property type="entry name" value="Arabinose_bd"/>
    <property type="match status" value="1"/>
</dbReference>
<dbReference type="SMART" id="SM00342">
    <property type="entry name" value="HTH_ARAC"/>
    <property type="match status" value="1"/>
</dbReference>
<organism evidence="5 6">
    <name type="scientific">Azomonas agilis</name>
    <dbReference type="NCBI Taxonomy" id="116849"/>
    <lineage>
        <taxon>Bacteria</taxon>
        <taxon>Pseudomonadati</taxon>
        <taxon>Pseudomonadota</taxon>
        <taxon>Gammaproteobacteria</taxon>
        <taxon>Pseudomonadales</taxon>
        <taxon>Pseudomonadaceae</taxon>
        <taxon>Azomonas</taxon>
    </lineage>
</organism>
<proteinExistence type="predicted"/>
<evidence type="ECO:0000259" key="4">
    <source>
        <dbReference type="PROSITE" id="PS01124"/>
    </source>
</evidence>
<reference evidence="5 6" key="1">
    <citation type="submission" date="2019-07" db="EMBL/GenBank/DDBJ databases">
        <title>Genomic Encyclopedia of Type Strains, Phase I: the one thousand microbial genomes (KMG-I) project.</title>
        <authorList>
            <person name="Kyrpides N."/>
        </authorList>
    </citation>
    <scope>NUCLEOTIDE SEQUENCE [LARGE SCALE GENOMIC DNA]</scope>
    <source>
        <strain evidence="5 6">DSM 375</strain>
    </source>
</reference>
<dbReference type="GO" id="GO:0000976">
    <property type="term" value="F:transcription cis-regulatory region binding"/>
    <property type="evidence" value="ECO:0007669"/>
    <property type="project" value="TreeGrafter"/>
</dbReference>
<dbReference type="Pfam" id="PF12833">
    <property type="entry name" value="HTH_18"/>
    <property type="match status" value="1"/>
</dbReference>
<dbReference type="PANTHER" id="PTHR47894:SF1">
    <property type="entry name" value="HTH-TYPE TRANSCRIPTIONAL REGULATOR VQSM"/>
    <property type="match status" value="1"/>
</dbReference>
<keyword evidence="3" id="KW-0804">Transcription</keyword>
<dbReference type="InterPro" id="IPR009057">
    <property type="entry name" value="Homeodomain-like_sf"/>
</dbReference>
<dbReference type="InterPro" id="IPR032687">
    <property type="entry name" value="AraC-type_N"/>
</dbReference>
<protein>
    <submittedName>
        <fullName evidence="5">AraC-like DNA-binding protein</fullName>
    </submittedName>
</protein>
<dbReference type="OrthoDB" id="5582699at2"/>
<dbReference type="RefSeq" id="WP_144571722.1">
    <property type="nucleotide sequence ID" value="NZ_VLKG01000007.1"/>
</dbReference>
<dbReference type="Proteomes" id="UP000319627">
    <property type="component" value="Unassembled WGS sequence"/>
</dbReference>
<evidence type="ECO:0000256" key="2">
    <source>
        <dbReference type="ARBA" id="ARBA00023125"/>
    </source>
</evidence>
<evidence type="ECO:0000313" key="6">
    <source>
        <dbReference type="Proteomes" id="UP000319627"/>
    </source>
</evidence>
<dbReference type="InterPro" id="IPR020449">
    <property type="entry name" value="Tscrpt_reg_AraC-type_HTH"/>
</dbReference>
<keyword evidence="2 5" id="KW-0238">DNA-binding</keyword>